<dbReference type="GO" id="GO:0006935">
    <property type="term" value="P:chemotaxis"/>
    <property type="evidence" value="ECO:0007669"/>
    <property type="project" value="UniProtKB-KW"/>
</dbReference>
<reference evidence="13 14" key="1">
    <citation type="submission" date="2016-09" db="EMBL/GenBank/DDBJ databases">
        <title>Genomic analysis reveals versatility of anaerobic energy metabolism of Geosporobacter ferrireducens IRF9 of phylum Firmicutes.</title>
        <authorList>
            <person name="Kim S.-J."/>
        </authorList>
    </citation>
    <scope>NUCLEOTIDE SEQUENCE [LARGE SCALE GENOMIC DNA]</scope>
    <source>
        <strain evidence="13 14">IRF9</strain>
    </source>
</reference>
<dbReference type="SUPFAM" id="SSF103190">
    <property type="entry name" value="Sensory domain-like"/>
    <property type="match status" value="1"/>
</dbReference>
<evidence type="ECO:0000256" key="7">
    <source>
        <dbReference type="ARBA" id="ARBA00023224"/>
    </source>
</evidence>
<evidence type="ECO:0000256" key="3">
    <source>
        <dbReference type="ARBA" id="ARBA00022500"/>
    </source>
</evidence>
<feature type="domain" description="HAMP" evidence="12">
    <location>
        <begin position="334"/>
        <end position="386"/>
    </location>
</feature>
<dbReference type="Proteomes" id="UP000095743">
    <property type="component" value="Chromosome"/>
</dbReference>
<evidence type="ECO:0000256" key="4">
    <source>
        <dbReference type="ARBA" id="ARBA00022692"/>
    </source>
</evidence>
<dbReference type="PANTHER" id="PTHR32089:SF114">
    <property type="entry name" value="METHYL-ACCEPTING CHEMOTAXIS PROTEIN MCPB"/>
    <property type="match status" value="1"/>
</dbReference>
<dbReference type="CDD" id="cd06225">
    <property type="entry name" value="HAMP"/>
    <property type="match status" value="1"/>
</dbReference>
<dbReference type="Gene3D" id="6.10.340.10">
    <property type="match status" value="1"/>
</dbReference>
<dbReference type="InterPro" id="IPR004089">
    <property type="entry name" value="MCPsignal_dom"/>
</dbReference>
<evidence type="ECO:0000259" key="12">
    <source>
        <dbReference type="PROSITE" id="PS50885"/>
    </source>
</evidence>
<keyword evidence="4 10" id="KW-0812">Transmembrane</keyword>
<dbReference type="Gene3D" id="1.10.287.950">
    <property type="entry name" value="Methyl-accepting chemotaxis protein"/>
    <property type="match status" value="1"/>
</dbReference>
<organism evidence="13 14">
    <name type="scientific">Geosporobacter ferrireducens</name>
    <dbReference type="NCBI Taxonomy" id="1424294"/>
    <lineage>
        <taxon>Bacteria</taxon>
        <taxon>Bacillati</taxon>
        <taxon>Bacillota</taxon>
        <taxon>Clostridia</taxon>
        <taxon>Peptostreptococcales</taxon>
        <taxon>Thermotaleaceae</taxon>
        <taxon>Geosporobacter</taxon>
    </lineage>
</organism>
<dbReference type="PROSITE" id="PS50111">
    <property type="entry name" value="CHEMOTAXIS_TRANSDUC_2"/>
    <property type="match status" value="1"/>
</dbReference>
<dbReference type="Pfam" id="PF02743">
    <property type="entry name" value="dCache_1"/>
    <property type="match status" value="1"/>
</dbReference>
<dbReference type="RefSeq" id="WP_069977136.1">
    <property type="nucleotide sequence ID" value="NZ_CP017269.1"/>
</dbReference>
<keyword evidence="2" id="KW-1003">Cell membrane</keyword>
<dbReference type="SUPFAM" id="SSF58104">
    <property type="entry name" value="Methyl-accepting chemotaxis protein (MCP) signaling domain"/>
    <property type="match status" value="1"/>
</dbReference>
<gene>
    <name evidence="13" type="ORF">Gferi_12980</name>
</gene>
<dbReference type="InterPro" id="IPR033479">
    <property type="entry name" value="dCache_1"/>
</dbReference>
<dbReference type="SMART" id="SM00283">
    <property type="entry name" value="MA"/>
    <property type="match status" value="1"/>
</dbReference>
<proteinExistence type="inferred from homology"/>
<feature type="transmembrane region" description="Helical" evidence="10">
    <location>
        <begin position="315"/>
        <end position="333"/>
    </location>
</feature>
<comment type="similarity">
    <text evidence="8">Belongs to the methyl-accepting chemotaxis (MCP) protein family.</text>
</comment>
<evidence type="ECO:0000259" key="11">
    <source>
        <dbReference type="PROSITE" id="PS50111"/>
    </source>
</evidence>
<dbReference type="CDD" id="cd11386">
    <property type="entry name" value="MCP_signal"/>
    <property type="match status" value="1"/>
</dbReference>
<name>A0A1D8GHN3_9FIRM</name>
<evidence type="ECO:0000313" key="14">
    <source>
        <dbReference type="Proteomes" id="UP000095743"/>
    </source>
</evidence>
<evidence type="ECO:0000256" key="2">
    <source>
        <dbReference type="ARBA" id="ARBA00022475"/>
    </source>
</evidence>
<dbReference type="OrthoDB" id="1062at2"/>
<evidence type="ECO:0000256" key="9">
    <source>
        <dbReference type="PROSITE-ProRule" id="PRU00284"/>
    </source>
</evidence>
<evidence type="ECO:0000256" key="5">
    <source>
        <dbReference type="ARBA" id="ARBA00022989"/>
    </source>
</evidence>
<feature type="domain" description="Methyl-accepting transducer" evidence="11">
    <location>
        <begin position="405"/>
        <end position="676"/>
    </location>
</feature>
<dbReference type="GO" id="GO:0005886">
    <property type="term" value="C:plasma membrane"/>
    <property type="evidence" value="ECO:0007669"/>
    <property type="project" value="UniProtKB-SubCell"/>
</dbReference>
<keyword evidence="5 10" id="KW-1133">Transmembrane helix</keyword>
<keyword evidence="7 9" id="KW-0807">Transducer</keyword>
<dbReference type="PANTHER" id="PTHR32089">
    <property type="entry name" value="METHYL-ACCEPTING CHEMOTAXIS PROTEIN MCPB"/>
    <property type="match status" value="1"/>
</dbReference>
<dbReference type="CDD" id="cd18773">
    <property type="entry name" value="PDC1_HK_sensor"/>
    <property type="match status" value="1"/>
</dbReference>
<keyword evidence="3" id="KW-0145">Chemotaxis</keyword>
<sequence>MKSIQNKLILITLTLVLIPLMISNILGFYFISKDLKEHAQEDQIMIANTIADSVHAFIDKAYVITEHLANDNHIISFEGEAQRKELVGTVQRHPYFELLYIQGTDGMQTARSSGDLGDRSNRWWFIQMMADKKPFVSKSYYSVTGNKPVTSIFLPIYDESQAFVGIIGSDLSLDALQAVVEKHSSEGSYAYIIDGEGVVIAHPDKLQVSELYNYKTYEKTVQVRDSQGNVVRDEKGNEKTEIQPITIPVKLKEITEKVLSGESGIEEYEDLKGESVISAYKSIQLPGQSAPWAVITVEKKAKALGMINAMQQRNLLMAGALALVVILITYFVARSITKPITGLMELMEKASRGDLTIKSSYQSRNELGKLSESFNRMLAGMSGFIREIQHNAVQVSGTSDMLASTTEDTAKSIEEVAKTISEVANGANDQASEAEKGAAAVQSLSAELENMAVHIQGSSQSSNQVYEANQKGLEAIEILEEKSKENNQVAMKVVAVVESLSQKANTIGEIVETITSISEQTNLLALNAAIEAARAGDAGRGFAVVAEEVRKLAENSAQSSNHVKNIIATIQQDIEKAQQTMKDAEIVVGAQNNAVNHTRETFRVIDQGVEGIVAKIEDISQSLQQVMESRSRVMEVIEQVSAVSEETAAAAQEVSAATQQQNAATEQVSALAEEMNEMAKRMEVAIKAFKIS</sequence>
<dbReference type="STRING" id="1424294.Gferi_12980"/>
<dbReference type="KEGG" id="gfe:Gferi_12980"/>
<dbReference type="AlphaFoldDB" id="A0A1D8GHN3"/>
<evidence type="ECO:0000256" key="8">
    <source>
        <dbReference type="ARBA" id="ARBA00029447"/>
    </source>
</evidence>
<dbReference type="InterPro" id="IPR029151">
    <property type="entry name" value="Sensor-like_sf"/>
</dbReference>
<accession>A0A1D8GHN3</accession>
<protein>
    <recommendedName>
        <fullName evidence="15">Chemotaxis protein</fullName>
    </recommendedName>
</protein>
<dbReference type="PROSITE" id="PS50885">
    <property type="entry name" value="HAMP"/>
    <property type="match status" value="1"/>
</dbReference>
<keyword evidence="6 10" id="KW-0472">Membrane</keyword>
<dbReference type="Pfam" id="PF00672">
    <property type="entry name" value="HAMP"/>
    <property type="match status" value="1"/>
</dbReference>
<dbReference type="GO" id="GO:0007165">
    <property type="term" value="P:signal transduction"/>
    <property type="evidence" value="ECO:0007669"/>
    <property type="project" value="UniProtKB-KW"/>
</dbReference>
<evidence type="ECO:0000313" key="13">
    <source>
        <dbReference type="EMBL" id="AOT70414.1"/>
    </source>
</evidence>
<dbReference type="Gene3D" id="3.30.450.20">
    <property type="entry name" value="PAS domain"/>
    <property type="match status" value="1"/>
</dbReference>
<dbReference type="EMBL" id="CP017269">
    <property type="protein sequence ID" value="AOT70414.1"/>
    <property type="molecule type" value="Genomic_DNA"/>
</dbReference>
<keyword evidence="14" id="KW-1185">Reference proteome</keyword>
<evidence type="ECO:0000256" key="10">
    <source>
        <dbReference type="SAM" id="Phobius"/>
    </source>
</evidence>
<dbReference type="Pfam" id="PF00015">
    <property type="entry name" value="MCPsignal"/>
    <property type="match status" value="1"/>
</dbReference>
<dbReference type="InterPro" id="IPR003660">
    <property type="entry name" value="HAMP_dom"/>
</dbReference>
<dbReference type="SMART" id="SM00304">
    <property type="entry name" value="HAMP"/>
    <property type="match status" value="3"/>
</dbReference>
<evidence type="ECO:0000256" key="1">
    <source>
        <dbReference type="ARBA" id="ARBA00004651"/>
    </source>
</evidence>
<comment type="subcellular location">
    <subcellularLocation>
        <location evidence="1">Cell membrane</location>
        <topology evidence="1">Multi-pass membrane protein</topology>
    </subcellularLocation>
</comment>
<evidence type="ECO:0008006" key="15">
    <source>
        <dbReference type="Google" id="ProtNLM"/>
    </source>
</evidence>
<evidence type="ECO:0000256" key="6">
    <source>
        <dbReference type="ARBA" id="ARBA00023136"/>
    </source>
</evidence>